<evidence type="ECO:0000256" key="3">
    <source>
        <dbReference type="ARBA" id="ARBA00022692"/>
    </source>
</evidence>
<evidence type="ECO:0000256" key="6">
    <source>
        <dbReference type="SAM" id="Phobius"/>
    </source>
</evidence>
<evidence type="ECO:0008006" key="9">
    <source>
        <dbReference type="Google" id="ProtNLM"/>
    </source>
</evidence>
<evidence type="ECO:0000313" key="8">
    <source>
        <dbReference type="Proteomes" id="UP000194161"/>
    </source>
</evidence>
<dbReference type="PANTHER" id="PTHR30086">
    <property type="entry name" value="ARGININE EXPORTER PROTEIN ARGO"/>
    <property type="match status" value="1"/>
</dbReference>
<feature type="transmembrane region" description="Helical" evidence="6">
    <location>
        <begin position="41"/>
        <end position="63"/>
    </location>
</feature>
<dbReference type="RefSeq" id="WP_086078128.1">
    <property type="nucleotide sequence ID" value="NZ_CP021111.1"/>
</dbReference>
<keyword evidence="2" id="KW-1003">Cell membrane</keyword>
<dbReference type="OrthoDB" id="9804822at2"/>
<name>A0A1W6ZAF5_9BORD</name>
<evidence type="ECO:0000313" key="7">
    <source>
        <dbReference type="EMBL" id="ARP94363.1"/>
    </source>
</evidence>
<dbReference type="KEGG" id="bgm:CAL15_08175"/>
<dbReference type="Proteomes" id="UP000194161">
    <property type="component" value="Chromosome"/>
</dbReference>
<feature type="transmembrane region" description="Helical" evidence="6">
    <location>
        <begin position="173"/>
        <end position="201"/>
    </location>
</feature>
<protein>
    <recommendedName>
        <fullName evidence="9">Threonine transporter RhtB</fullName>
    </recommendedName>
</protein>
<dbReference type="AlphaFoldDB" id="A0A1W6ZAF5"/>
<keyword evidence="8" id="KW-1185">Reference proteome</keyword>
<reference evidence="7 8" key="1">
    <citation type="submission" date="2017-05" db="EMBL/GenBank/DDBJ databases">
        <title>Complete and WGS of Bordetella genogroups.</title>
        <authorList>
            <person name="Spilker T."/>
            <person name="LiPuma J."/>
        </authorList>
    </citation>
    <scope>NUCLEOTIDE SEQUENCE [LARGE SCALE GENOMIC DNA]</scope>
    <source>
        <strain evidence="7 8">AU7206</strain>
    </source>
</reference>
<sequence length="234" mass="24457">MTPLAALLAFTAAAIVLTLTPGLDSALVLRTAMREGPRRALLAGAGISAGCLVWGAVVAFGLGSLLAASELAYDILRIGGALYLCYLGVQLLWRSRTRPGAGRGRDSEVQAARSAQAGDAGATAVKPGCADGRALSPRQWFLRGCLTNLLNPKIGVFYVTFLPQFVPAGADVFGFTLLLAAIHAALGVAWFAVLAAATMPLNRWLARPAVARGLDRLTGAVFIAFGLRLALERR</sequence>
<evidence type="ECO:0000256" key="5">
    <source>
        <dbReference type="ARBA" id="ARBA00023136"/>
    </source>
</evidence>
<dbReference type="PIRSF" id="PIRSF006324">
    <property type="entry name" value="LeuE"/>
    <property type="match status" value="1"/>
</dbReference>
<keyword evidence="3 6" id="KW-0812">Transmembrane</keyword>
<keyword evidence="4 6" id="KW-1133">Transmembrane helix</keyword>
<feature type="transmembrane region" description="Helical" evidence="6">
    <location>
        <begin position="140"/>
        <end position="161"/>
    </location>
</feature>
<dbReference type="Pfam" id="PF01810">
    <property type="entry name" value="LysE"/>
    <property type="match status" value="1"/>
</dbReference>
<dbReference type="GO" id="GO:0015171">
    <property type="term" value="F:amino acid transmembrane transporter activity"/>
    <property type="evidence" value="ECO:0007669"/>
    <property type="project" value="TreeGrafter"/>
</dbReference>
<dbReference type="GO" id="GO:0005886">
    <property type="term" value="C:plasma membrane"/>
    <property type="evidence" value="ECO:0007669"/>
    <property type="project" value="UniProtKB-SubCell"/>
</dbReference>
<feature type="transmembrane region" description="Helical" evidence="6">
    <location>
        <begin position="6"/>
        <end position="29"/>
    </location>
</feature>
<comment type="subcellular location">
    <subcellularLocation>
        <location evidence="1">Cell membrane</location>
        <topology evidence="1">Multi-pass membrane protein</topology>
    </subcellularLocation>
</comment>
<accession>A0A1W6ZAF5</accession>
<evidence type="ECO:0000256" key="2">
    <source>
        <dbReference type="ARBA" id="ARBA00022475"/>
    </source>
</evidence>
<proteinExistence type="predicted"/>
<dbReference type="STRING" id="463040.CAL15_08175"/>
<dbReference type="PANTHER" id="PTHR30086:SF20">
    <property type="entry name" value="ARGININE EXPORTER PROTEIN ARGO-RELATED"/>
    <property type="match status" value="1"/>
</dbReference>
<feature type="transmembrane region" description="Helical" evidence="6">
    <location>
        <begin position="75"/>
        <end position="93"/>
    </location>
</feature>
<keyword evidence="5 6" id="KW-0472">Membrane</keyword>
<organism evidence="7 8">
    <name type="scientific">Bordetella genomosp. 13</name>
    <dbReference type="NCBI Taxonomy" id="463040"/>
    <lineage>
        <taxon>Bacteria</taxon>
        <taxon>Pseudomonadati</taxon>
        <taxon>Pseudomonadota</taxon>
        <taxon>Betaproteobacteria</taxon>
        <taxon>Burkholderiales</taxon>
        <taxon>Alcaligenaceae</taxon>
        <taxon>Bordetella</taxon>
    </lineage>
</organism>
<dbReference type="InterPro" id="IPR001123">
    <property type="entry name" value="LeuE-type"/>
</dbReference>
<evidence type="ECO:0000256" key="1">
    <source>
        <dbReference type="ARBA" id="ARBA00004651"/>
    </source>
</evidence>
<evidence type="ECO:0000256" key="4">
    <source>
        <dbReference type="ARBA" id="ARBA00022989"/>
    </source>
</evidence>
<gene>
    <name evidence="7" type="ORF">CAL15_08175</name>
</gene>
<dbReference type="EMBL" id="CP021111">
    <property type="protein sequence ID" value="ARP94363.1"/>
    <property type="molecule type" value="Genomic_DNA"/>
</dbReference>